<keyword evidence="2" id="KW-1185">Reference proteome</keyword>
<accession>A0AAD9P728</accession>
<sequence length="103" mass="11776">MEDTCMYVCLPVLYHQVMLRGLAILDGDKEAIFKHVGSCYIHRHCPHIWILFTSYQSNRLLWVPSSKFTAVPDQIDHLTWLCLHLHTEVHLQHGGGQVGLLAA</sequence>
<gene>
    <name evidence="1" type="ORF">NP493_108g02007</name>
</gene>
<name>A0AAD9P728_RIDPI</name>
<protein>
    <submittedName>
        <fullName evidence="1">Uncharacterized protein</fullName>
    </submittedName>
</protein>
<organism evidence="1 2">
    <name type="scientific">Ridgeia piscesae</name>
    <name type="common">Tubeworm</name>
    <dbReference type="NCBI Taxonomy" id="27915"/>
    <lineage>
        <taxon>Eukaryota</taxon>
        <taxon>Metazoa</taxon>
        <taxon>Spiralia</taxon>
        <taxon>Lophotrochozoa</taxon>
        <taxon>Annelida</taxon>
        <taxon>Polychaeta</taxon>
        <taxon>Sedentaria</taxon>
        <taxon>Canalipalpata</taxon>
        <taxon>Sabellida</taxon>
        <taxon>Siboglinidae</taxon>
        <taxon>Ridgeia</taxon>
    </lineage>
</organism>
<dbReference type="AlphaFoldDB" id="A0AAD9P728"/>
<reference evidence="1" key="1">
    <citation type="journal article" date="2023" name="Mol. Biol. Evol.">
        <title>Third-Generation Sequencing Reveals the Adaptive Role of the Epigenome in Three Deep-Sea Polychaetes.</title>
        <authorList>
            <person name="Perez M."/>
            <person name="Aroh O."/>
            <person name="Sun Y."/>
            <person name="Lan Y."/>
            <person name="Juniper S.K."/>
            <person name="Young C.R."/>
            <person name="Angers B."/>
            <person name="Qian P.Y."/>
        </authorList>
    </citation>
    <scope>NUCLEOTIDE SEQUENCE</scope>
    <source>
        <strain evidence="1">R07B-5</strain>
    </source>
</reference>
<comment type="caution">
    <text evidence="1">The sequence shown here is derived from an EMBL/GenBank/DDBJ whole genome shotgun (WGS) entry which is preliminary data.</text>
</comment>
<proteinExistence type="predicted"/>
<dbReference type="Proteomes" id="UP001209878">
    <property type="component" value="Unassembled WGS sequence"/>
</dbReference>
<evidence type="ECO:0000313" key="2">
    <source>
        <dbReference type="Proteomes" id="UP001209878"/>
    </source>
</evidence>
<evidence type="ECO:0000313" key="1">
    <source>
        <dbReference type="EMBL" id="KAK2189365.1"/>
    </source>
</evidence>
<dbReference type="EMBL" id="JAODUO010000108">
    <property type="protein sequence ID" value="KAK2189365.1"/>
    <property type="molecule type" value="Genomic_DNA"/>
</dbReference>